<dbReference type="PIRSF" id="PIRSF031679">
    <property type="entry name" value="Mtase_Alr7345_prd"/>
    <property type="match status" value="1"/>
</dbReference>
<keyword evidence="1" id="KW-0732">Signal</keyword>
<gene>
    <name evidence="2" type="ORF">QTP81_07420</name>
</gene>
<dbReference type="SUPFAM" id="SSF53335">
    <property type="entry name" value="S-adenosyl-L-methionine-dependent methyltransferases"/>
    <property type="match status" value="1"/>
</dbReference>
<feature type="chain" id="PRO_5046116003" evidence="1">
    <location>
        <begin position="30"/>
        <end position="273"/>
    </location>
</feature>
<dbReference type="GO" id="GO:0032259">
    <property type="term" value="P:methylation"/>
    <property type="evidence" value="ECO:0007669"/>
    <property type="project" value="UniProtKB-KW"/>
</dbReference>
<dbReference type="EMBL" id="JAUCBP010000007">
    <property type="protein sequence ID" value="MDM7860421.1"/>
    <property type="molecule type" value="Genomic_DNA"/>
</dbReference>
<dbReference type="CDD" id="cd02440">
    <property type="entry name" value="AdoMet_MTases"/>
    <property type="match status" value="1"/>
</dbReference>
<reference evidence="2 3" key="1">
    <citation type="submission" date="2023-06" db="EMBL/GenBank/DDBJ databases">
        <title>Alteromonas sp. ASW11-36 isolated from intertidal sand.</title>
        <authorList>
            <person name="Li Y."/>
        </authorList>
    </citation>
    <scope>NUCLEOTIDE SEQUENCE [LARGE SCALE GENOMIC DNA]</scope>
    <source>
        <strain evidence="2 3">ASW11-36</strain>
    </source>
</reference>
<keyword evidence="2" id="KW-0808">Transferase</keyword>
<comment type="caution">
    <text evidence="2">The sequence shown here is derived from an EMBL/GenBank/DDBJ whole genome shotgun (WGS) entry which is preliminary data.</text>
</comment>
<organism evidence="2 3">
    <name type="scientific">Alteromonas arenosi</name>
    <dbReference type="NCBI Taxonomy" id="3055817"/>
    <lineage>
        <taxon>Bacteria</taxon>
        <taxon>Pseudomonadati</taxon>
        <taxon>Pseudomonadota</taxon>
        <taxon>Gammaproteobacteria</taxon>
        <taxon>Alteromonadales</taxon>
        <taxon>Alteromonadaceae</taxon>
        <taxon>Alteromonas/Salinimonas group</taxon>
        <taxon>Alteromonas</taxon>
    </lineage>
</organism>
<sequence length="273" mass="30137">MFKYTTARLSQTLAASCIVLMSFTNPALADDQLKAAISAPERADESVRDQYRNPYETLDFFGIKPGMTVVELAPSGGWYTEILGPYLAEEGQLIAGHFNMERENAPGYFARAMAAYQKRIANKERFGEITILPFDPPVKSSLGEPESADMVVSFRSVHGWKRDGVFADVVKSVHEVLKPGGVFGIVGHRLPEDGDDSVFTGYVKQSWVIEIAEANGLTFVEASEVNANPNDTADHANGVWSLPPSLNVDDDAQKERNRQIGESDRFTLKFVKQ</sequence>
<protein>
    <submittedName>
        <fullName evidence="2">Methyltransferase</fullName>
    </submittedName>
</protein>
<dbReference type="InterPro" id="IPR029063">
    <property type="entry name" value="SAM-dependent_MTases_sf"/>
</dbReference>
<proteinExistence type="predicted"/>
<name>A0ABT7SW61_9ALTE</name>
<dbReference type="Gene3D" id="3.40.50.150">
    <property type="entry name" value="Vaccinia Virus protein VP39"/>
    <property type="match status" value="1"/>
</dbReference>
<dbReference type="Proteomes" id="UP001234343">
    <property type="component" value="Unassembled WGS sequence"/>
</dbReference>
<dbReference type="InterPro" id="IPR016980">
    <property type="entry name" value="S-AdoMet-dep_MeTrfase_Alr7345"/>
</dbReference>
<keyword evidence="2" id="KW-0489">Methyltransferase</keyword>
<evidence type="ECO:0000313" key="3">
    <source>
        <dbReference type="Proteomes" id="UP001234343"/>
    </source>
</evidence>
<feature type="signal peptide" evidence="1">
    <location>
        <begin position="1"/>
        <end position="29"/>
    </location>
</feature>
<keyword evidence="3" id="KW-1185">Reference proteome</keyword>
<accession>A0ABT7SW61</accession>
<dbReference type="GO" id="GO:0008168">
    <property type="term" value="F:methyltransferase activity"/>
    <property type="evidence" value="ECO:0007669"/>
    <property type="project" value="UniProtKB-KW"/>
</dbReference>
<dbReference type="RefSeq" id="WP_289364720.1">
    <property type="nucleotide sequence ID" value="NZ_JAUCBP010000007.1"/>
</dbReference>
<evidence type="ECO:0000256" key="1">
    <source>
        <dbReference type="SAM" id="SignalP"/>
    </source>
</evidence>
<evidence type="ECO:0000313" key="2">
    <source>
        <dbReference type="EMBL" id="MDM7860421.1"/>
    </source>
</evidence>